<dbReference type="InterPro" id="IPR029044">
    <property type="entry name" value="Nucleotide-diphossugar_trans"/>
</dbReference>
<dbReference type="GO" id="GO:0016758">
    <property type="term" value="F:hexosyltransferase activity"/>
    <property type="evidence" value="ECO:0007669"/>
    <property type="project" value="UniProtKB-ARBA"/>
</dbReference>
<keyword evidence="2" id="KW-0808">Transferase</keyword>
<evidence type="ECO:0000259" key="1">
    <source>
        <dbReference type="Pfam" id="PF00535"/>
    </source>
</evidence>
<accession>A0A0B7IQ08</accession>
<evidence type="ECO:0000313" key="2">
    <source>
        <dbReference type="EMBL" id="CEN53976.1"/>
    </source>
</evidence>
<dbReference type="InterPro" id="IPR001173">
    <property type="entry name" value="Glyco_trans_2-like"/>
</dbReference>
<proteinExistence type="predicted"/>
<dbReference type="PANTHER" id="PTHR22916:SF3">
    <property type="entry name" value="UDP-GLCNAC:BETAGAL BETA-1,3-N-ACETYLGLUCOSAMINYLTRANSFERASE-LIKE PROTEIN 1"/>
    <property type="match status" value="1"/>
</dbReference>
<sequence length="344" mass="40191">MKNGEIKVLLSIIIPAYNVAHFLKQTVYAIVKEMAFPEQVEVLIINDGSTDNTQEIIEQLKTEVQRNIVNSYQKTNGGLSDARNVGIKEARGEYVWFFDADDFIEEGSLSKILFLLKRQDIDLLSFGMRECYQDGRKEKVVNIDNKPSNIVIGGITYLSEYEIDYSSCVFVVRKEILIKNNLFFLKGVLSEDYEFNLRLYKYCNSITHIKDVFYNYMIRTGSLSRRANDDYFRFHHQSMCKILQNLYNFVAQTDNKDYSKALTKHITKIKLVVLGTLLKSILPMREKKMFYSKLRELDVLFLKDSGSVKKTLKQTVIVFLVNTKTYYFVMLLLSKMYDLRRLLK</sequence>
<organism evidence="2 3">
    <name type="scientific">Capnocytophaga canis</name>
    <dbReference type="NCBI Taxonomy" id="1848903"/>
    <lineage>
        <taxon>Bacteria</taxon>
        <taxon>Pseudomonadati</taxon>
        <taxon>Bacteroidota</taxon>
        <taxon>Flavobacteriia</taxon>
        <taxon>Flavobacteriales</taxon>
        <taxon>Flavobacteriaceae</taxon>
        <taxon>Capnocytophaga</taxon>
    </lineage>
</organism>
<dbReference type="AlphaFoldDB" id="A0A0B7IQ08"/>
<evidence type="ECO:0000313" key="3">
    <source>
        <dbReference type="Proteomes" id="UP000038200"/>
    </source>
</evidence>
<gene>
    <name evidence="2" type="ORF">CCAND93_670014</name>
</gene>
<dbReference type="Proteomes" id="UP000038200">
    <property type="component" value="Unassembled WGS sequence"/>
</dbReference>
<name>A0A0B7IQ08_9FLAO</name>
<dbReference type="RefSeq" id="WP_052461569.1">
    <property type="nucleotide sequence ID" value="NZ_CDOL01000258.1"/>
</dbReference>
<dbReference type="Gene3D" id="3.90.550.10">
    <property type="entry name" value="Spore Coat Polysaccharide Biosynthesis Protein SpsA, Chain A"/>
    <property type="match status" value="1"/>
</dbReference>
<dbReference type="SUPFAM" id="SSF53448">
    <property type="entry name" value="Nucleotide-diphospho-sugar transferases"/>
    <property type="match status" value="1"/>
</dbReference>
<reference evidence="2 3" key="1">
    <citation type="submission" date="2015-01" db="EMBL/GenBank/DDBJ databases">
        <authorList>
            <person name="Xiang T."/>
            <person name="Song Y."/>
            <person name="Huang L."/>
            <person name="Wang B."/>
            <person name="Wu P."/>
        </authorList>
    </citation>
    <scope>NUCLEOTIDE SEQUENCE [LARGE SCALE GENOMIC DNA]</scope>
    <source>
        <strain evidence="2 3">CcD93</strain>
    </source>
</reference>
<feature type="domain" description="Glycosyltransferase 2-like" evidence="1">
    <location>
        <begin position="11"/>
        <end position="142"/>
    </location>
</feature>
<dbReference type="PANTHER" id="PTHR22916">
    <property type="entry name" value="GLYCOSYLTRANSFERASE"/>
    <property type="match status" value="1"/>
</dbReference>
<dbReference type="CDD" id="cd00761">
    <property type="entry name" value="Glyco_tranf_GTA_type"/>
    <property type="match status" value="1"/>
</dbReference>
<dbReference type="OrthoDB" id="396512at2"/>
<protein>
    <submittedName>
        <fullName evidence="2">Glycosyl transferase family protein</fullName>
    </submittedName>
</protein>
<dbReference type="EMBL" id="CDOL01000258">
    <property type="protein sequence ID" value="CEN53976.1"/>
    <property type="molecule type" value="Genomic_DNA"/>
</dbReference>
<dbReference type="Pfam" id="PF00535">
    <property type="entry name" value="Glycos_transf_2"/>
    <property type="match status" value="1"/>
</dbReference>